<dbReference type="EnsemblPlants" id="OPUNC09G07970.1">
    <property type="protein sequence ID" value="OPUNC09G07970.1"/>
    <property type="gene ID" value="OPUNC09G07970"/>
</dbReference>
<dbReference type="Gramene" id="OPUNC09G07970.1">
    <property type="protein sequence ID" value="OPUNC09G07970.1"/>
    <property type="gene ID" value="OPUNC09G07970"/>
</dbReference>
<feature type="region of interest" description="Disordered" evidence="1">
    <location>
        <begin position="63"/>
        <end position="93"/>
    </location>
</feature>
<accession>A0A0E0M0X9</accession>
<keyword evidence="2" id="KW-0732">Signal</keyword>
<keyword evidence="4" id="KW-1185">Reference proteome</keyword>
<feature type="chain" id="PRO_5002366949" evidence="2">
    <location>
        <begin position="30"/>
        <end position="93"/>
    </location>
</feature>
<sequence>MGGGGKGAAVVAAAALLVLLLVGAASLNADVVAVRHLGADDDGGGLQTQVPVAQADVPLSISKASSGHSSCTNDPNDPGRRCHPPKMPLRLML</sequence>
<dbReference type="HOGENOM" id="CLU_196302_1_0_1"/>
<evidence type="ECO:0000313" key="3">
    <source>
        <dbReference type="EnsemblPlants" id="OPUNC09G07970.1"/>
    </source>
</evidence>
<organism evidence="3">
    <name type="scientific">Oryza punctata</name>
    <name type="common">Red rice</name>
    <dbReference type="NCBI Taxonomy" id="4537"/>
    <lineage>
        <taxon>Eukaryota</taxon>
        <taxon>Viridiplantae</taxon>
        <taxon>Streptophyta</taxon>
        <taxon>Embryophyta</taxon>
        <taxon>Tracheophyta</taxon>
        <taxon>Spermatophyta</taxon>
        <taxon>Magnoliopsida</taxon>
        <taxon>Liliopsida</taxon>
        <taxon>Poales</taxon>
        <taxon>Poaceae</taxon>
        <taxon>BOP clade</taxon>
        <taxon>Oryzoideae</taxon>
        <taxon>Oryzeae</taxon>
        <taxon>Oryzinae</taxon>
        <taxon>Oryza</taxon>
    </lineage>
</organism>
<name>A0A0E0M0X9_ORYPU</name>
<reference evidence="3" key="1">
    <citation type="submission" date="2015-04" db="UniProtKB">
        <authorList>
            <consortium name="EnsemblPlants"/>
        </authorList>
    </citation>
    <scope>IDENTIFICATION</scope>
</reference>
<feature type="signal peptide" evidence="2">
    <location>
        <begin position="1"/>
        <end position="29"/>
    </location>
</feature>
<proteinExistence type="predicted"/>
<evidence type="ECO:0000313" key="4">
    <source>
        <dbReference type="Proteomes" id="UP000026962"/>
    </source>
</evidence>
<reference evidence="3" key="2">
    <citation type="submission" date="2018-05" db="EMBL/GenBank/DDBJ databases">
        <title>OpunRS2 (Oryza punctata Reference Sequence Version 2).</title>
        <authorList>
            <person name="Zhang J."/>
            <person name="Kudrna D."/>
            <person name="Lee S."/>
            <person name="Talag J."/>
            <person name="Welchert J."/>
            <person name="Wing R.A."/>
        </authorList>
    </citation>
    <scope>NUCLEOTIDE SEQUENCE [LARGE SCALE GENOMIC DNA]</scope>
</reference>
<feature type="compositionally biased region" description="Polar residues" evidence="1">
    <location>
        <begin position="63"/>
        <end position="75"/>
    </location>
</feature>
<evidence type="ECO:0000256" key="2">
    <source>
        <dbReference type="SAM" id="SignalP"/>
    </source>
</evidence>
<evidence type="ECO:0000256" key="1">
    <source>
        <dbReference type="SAM" id="MobiDB-lite"/>
    </source>
</evidence>
<dbReference type="Proteomes" id="UP000026962">
    <property type="component" value="Chromosome 9"/>
</dbReference>
<dbReference type="AlphaFoldDB" id="A0A0E0M0X9"/>
<protein>
    <submittedName>
        <fullName evidence="3">Uncharacterized protein</fullName>
    </submittedName>
</protein>